<keyword evidence="2" id="KW-0413">Isomerase</keyword>
<dbReference type="Gene3D" id="3.40.50.1360">
    <property type="match status" value="1"/>
</dbReference>
<name>F0S8M5_PSESL</name>
<dbReference type="GO" id="GO:0006043">
    <property type="term" value="P:glucosamine catabolic process"/>
    <property type="evidence" value="ECO:0007669"/>
    <property type="project" value="TreeGrafter"/>
</dbReference>
<gene>
    <name evidence="2" type="ordered locus">Pedsa_0733</name>
</gene>
<dbReference type="KEGG" id="psn:Pedsa_0733"/>
<dbReference type="PANTHER" id="PTHR11280">
    <property type="entry name" value="GLUCOSAMINE-6-PHOSPHATE ISOMERASE"/>
    <property type="match status" value="1"/>
</dbReference>
<dbReference type="HOGENOM" id="CLU_049611_1_0_10"/>
<dbReference type="GO" id="GO:0016853">
    <property type="term" value="F:isomerase activity"/>
    <property type="evidence" value="ECO:0007669"/>
    <property type="project" value="UniProtKB-KW"/>
</dbReference>
<sequence>MKSLQKDLLKVRVFKTRDDLGKDAAELAADAINKLLETESYINMIFAAAPSQNDFFEHIVKKNIDWERINAFHMDEYVGLESDAPQGFGNFLKDKIFSKVKFKTVNYINGQAQDLEKECKRYEDLLKQFPPHIVCMGIGENTHIAFNDPHVADFEDPKLLKIVDLDKACRIQQVNDGCFATIDKVPEYALTLTIPALIRGKEIFCMVPGKTKANAIKLTLSEDIKKEYPSTILRRHNSAVLFVDQDSYSLVEL</sequence>
<reference evidence="3" key="2">
    <citation type="submission" date="2011-02" db="EMBL/GenBank/DDBJ databases">
        <title>The complete genome of Pedobacter saltans DSM 12145.</title>
        <authorList>
            <consortium name="US DOE Joint Genome Institute (JGI-PGF)"/>
            <person name="Lucas S."/>
            <person name="Copeland A."/>
            <person name="Lapidus A."/>
            <person name="Bruce D."/>
            <person name="Goodwin L."/>
            <person name="Pitluck S."/>
            <person name="Kyrpides N."/>
            <person name="Mavromatis K."/>
            <person name="Pagani I."/>
            <person name="Ivanova N."/>
            <person name="Ovchinnikova G."/>
            <person name="Lu M."/>
            <person name="Detter J.C."/>
            <person name="Han C."/>
            <person name="Land M."/>
            <person name="Hauser L."/>
            <person name="Markowitz V."/>
            <person name="Cheng J.-F."/>
            <person name="Hugenholtz P."/>
            <person name="Woyke T."/>
            <person name="Wu D."/>
            <person name="Tindall B."/>
            <person name="Pomrenke H.G."/>
            <person name="Brambilla E."/>
            <person name="Klenk H.-P."/>
            <person name="Eisen J.A."/>
        </authorList>
    </citation>
    <scope>NUCLEOTIDE SEQUENCE [LARGE SCALE GENOMIC DNA]</scope>
    <source>
        <strain evidence="3">ATCC 51119 / DSM 12145 / JCM 21818 / LMG 10337 / NBRC 100064 / NCIMB 13643</strain>
    </source>
</reference>
<dbReference type="GO" id="GO:0005975">
    <property type="term" value="P:carbohydrate metabolic process"/>
    <property type="evidence" value="ECO:0007669"/>
    <property type="project" value="InterPro"/>
</dbReference>
<evidence type="ECO:0000259" key="1">
    <source>
        <dbReference type="Pfam" id="PF01182"/>
    </source>
</evidence>
<dbReference type="InterPro" id="IPR037171">
    <property type="entry name" value="NagB/RpiA_transferase-like"/>
</dbReference>
<dbReference type="Pfam" id="PF01182">
    <property type="entry name" value="Glucosamine_iso"/>
    <property type="match status" value="1"/>
</dbReference>
<evidence type="ECO:0000313" key="2">
    <source>
        <dbReference type="EMBL" id="ADY51309.1"/>
    </source>
</evidence>
<protein>
    <submittedName>
        <fullName evidence="2">Glucosamine/galactosamine-6-phosphate isomerase</fullName>
    </submittedName>
</protein>
<dbReference type="SUPFAM" id="SSF100950">
    <property type="entry name" value="NagB/RpiA/CoA transferase-like"/>
    <property type="match status" value="1"/>
</dbReference>
<dbReference type="GO" id="GO:0006046">
    <property type="term" value="P:N-acetylglucosamine catabolic process"/>
    <property type="evidence" value="ECO:0007669"/>
    <property type="project" value="TreeGrafter"/>
</dbReference>
<keyword evidence="3" id="KW-1185">Reference proteome</keyword>
<dbReference type="PANTHER" id="PTHR11280:SF6">
    <property type="entry name" value="GLUCOSAMINE-6-PHOSPHATE ISOMERASE NAGB"/>
    <property type="match status" value="1"/>
</dbReference>
<dbReference type="InterPro" id="IPR006148">
    <property type="entry name" value="Glc/Gal-6P_isomerase"/>
</dbReference>
<evidence type="ECO:0000313" key="3">
    <source>
        <dbReference type="Proteomes" id="UP000000310"/>
    </source>
</evidence>
<dbReference type="EMBL" id="CP002545">
    <property type="protein sequence ID" value="ADY51309.1"/>
    <property type="molecule type" value="Genomic_DNA"/>
</dbReference>
<dbReference type="AlphaFoldDB" id="F0S8M5"/>
<accession>F0S8M5</accession>
<dbReference type="RefSeq" id="WP_013631810.1">
    <property type="nucleotide sequence ID" value="NC_015177.1"/>
</dbReference>
<dbReference type="GO" id="GO:0005737">
    <property type="term" value="C:cytoplasm"/>
    <property type="evidence" value="ECO:0007669"/>
    <property type="project" value="TreeGrafter"/>
</dbReference>
<dbReference type="OrthoDB" id="9791139at2"/>
<dbReference type="CDD" id="cd01399">
    <property type="entry name" value="GlcN6P_deaminase"/>
    <property type="match status" value="1"/>
</dbReference>
<dbReference type="GO" id="GO:0004342">
    <property type="term" value="F:glucosamine-6-phosphate deaminase activity"/>
    <property type="evidence" value="ECO:0007669"/>
    <property type="project" value="InterPro"/>
</dbReference>
<proteinExistence type="predicted"/>
<dbReference type="STRING" id="762903.Pedsa_0733"/>
<dbReference type="GO" id="GO:0042802">
    <property type="term" value="F:identical protein binding"/>
    <property type="evidence" value="ECO:0007669"/>
    <property type="project" value="TreeGrafter"/>
</dbReference>
<organism evidence="2 3">
    <name type="scientific">Pseudopedobacter saltans (strain ATCC 51119 / DSM 12145 / JCM 21818 / CCUG 39354 / LMG 10337 / NBRC 100064 / NCIMB 13643)</name>
    <name type="common">Pedobacter saltans</name>
    <dbReference type="NCBI Taxonomy" id="762903"/>
    <lineage>
        <taxon>Bacteria</taxon>
        <taxon>Pseudomonadati</taxon>
        <taxon>Bacteroidota</taxon>
        <taxon>Sphingobacteriia</taxon>
        <taxon>Sphingobacteriales</taxon>
        <taxon>Sphingobacteriaceae</taxon>
        <taxon>Pseudopedobacter</taxon>
    </lineage>
</organism>
<feature type="domain" description="Glucosamine/galactosamine-6-phosphate isomerase" evidence="1">
    <location>
        <begin position="16"/>
        <end position="238"/>
    </location>
</feature>
<dbReference type="eggNOG" id="COG0363">
    <property type="taxonomic scope" value="Bacteria"/>
</dbReference>
<dbReference type="Proteomes" id="UP000000310">
    <property type="component" value="Chromosome"/>
</dbReference>
<dbReference type="GO" id="GO:0019262">
    <property type="term" value="P:N-acetylneuraminate catabolic process"/>
    <property type="evidence" value="ECO:0007669"/>
    <property type="project" value="TreeGrafter"/>
</dbReference>
<dbReference type="InterPro" id="IPR004547">
    <property type="entry name" value="Glucosamine6P_isomerase"/>
</dbReference>
<reference evidence="2 3" key="1">
    <citation type="journal article" date="2011" name="Stand. Genomic Sci.">
        <title>Complete genome sequence of the gliding, heparinolytic Pedobacter saltans type strain (113).</title>
        <authorList>
            <person name="Liolios K."/>
            <person name="Sikorski J."/>
            <person name="Lu M."/>
            <person name="Nolan M."/>
            <person name="Lapidus A."/>
            <person name="Lucas S."/>
            <person name="Hammon N."/>
            <person name="Deshpande S."/>
            <person name="Cheng J.F."/>
            <person name="Tapia R."/>
            <person name="Han C."/>
            <person name="Goodwin L."/>
            <person name="Pitluck S."/>
            <person name="Huntemann M."/>
            <person name="Ivanova N."/>
            <person name="Pagani I."/>
            <person name="Mavromatis K."/>
            <person name="Ovchinikova G."/>
            <person name="Pati A."/>
            <person name="Chen A."/>
            <person name="Palaniappan K."/>
            <person name="Land M."/>
            <person name="Hauser L."/>
            <person name="Brambilla E.M."/>
            <person name="Kotsyurbenko O."/>
            <person name="Rohde M."/>
            <person name="Tindall B.J."/>
            <person name="Abt B."/>
            <person name="Goker M."/>
            <person name="Detter J.C."/>
            <person name="Woyke T."/>
            <person name="Bristow J."/>
            <person name="Eisen J.A."/>
            <person name="Markowitz V."/>
            <person name="Hugenholtz P."/>
            <person name="Klenk H.P."/>
            <person name="Kyrpides N.C."/>
        </authorList>
    </citation>
    <scope>NUCLEOTIDE SEQUENCE [LARGE SCALE GENOMIC DNA]</scope>
    <source>
        <strain evidence="3">ATCC 51119 / DSM 12145 / JCM 21818 / LMG 10337 / NBRC 100064 / NCIMB 13643</strain>
    </source>
</reference>